<evidence type="ECO:0000259" key="3">
    <source>
        <dbReference type="Pfam" id="PF00884"/>
    </source>
</evidence>
<dbReference type="RefSeq" id="WP_059056678.1">
    <property type="nucleotide sequence ID" value="NZ_LN831302.1"/>
</dbReference>
<evidence type="ECO:0000256" key="1">
    <source>
        <dbReference type="ARBA" id="ARBA00008779"/>
    </source>
</evidence>
<evidence type="ECO:0000313" key="5">
    <source>
        <dbReference type="Proteomes" id="UP000066737"/>
    </source>
</evidence>
<feature type="modified residue" description="3-oxoalanine (Ser)" evidence="2">
    <location>
        <position position="48"/>
    </location>
</feature>
<dbReference type="PANTHER" id="PTHR42693:SF33">
    <property type="entry name" value="ARYLSULFATASE"/>
    <property type="match status" value="1"/>
</dbReference>
<sequence length="474" mass="53732">MTDSQPTPNVVLIVLDSVRKDFFDEHATRIQSRANVSFDQCRAASSWSVPSHPSFMTGLLPHQHGVHTHNRVFTGISRDDTFLGNLPSHSAYGASANVYASSTFGFDAIFDDYSDIAPHRRFPDGMDMEKFIQEREETGLARYVEFLRQSAAHEHPLQSLANGGLFKLNDLLRRAPVPKLLDDGASVVARSARSKAVKGDEPFFLFTNFMDAHGPVHHVRGYDRSMHSAPNDWTSFNFDDQDINGGNWKAYEEDIEYHRELYATAIDYLDRKVSEFIDDVQEQTDEETIFLITADHGENLVYPADNRWIGHTSSLTEGLLHVPLYIVNAPDGMQDTYTDLFSHLDLGDLIVGMVEGNPDPTFRDRVPAEVVGMGVGGPDPDDEEYEFWDRMIRCVYRDETKVEWDSRGNQTEYRINRSKSSWQEEVGSLEDVPEWATELFDVPLADYKRQAEATEQSVDVDDATKGRLEDLGYI</sequence>
<dbReference type="Pfam" id="PF00884">
    <property type="entry name" value="Sulfatase"/>
    <property type="match status" value="1"/>
</dbReference>
<protein>
    <submittedName>
        <fullName evidence="4">AlkP-core domain protein</fullName>
    </submittedName>
</protein>
<dbReference type="GO" id="GO:0004065">
    <property type="term" value="F:arylsulfatase activity"/>
    <property type="evidence" value="ECO:0007669"/>
    <property type="project" value="TreeGrafter"/>
</dbReference>
<dbReference type="PANTHER" id="PTHR42693">
    <property type="entry name" value="ARYLSULFATASE FAMILY MEMBER"/>
    <property type="match status" value="1"/>
</dbReference>
<dbReference type="Gene3D" id="3.40.720.10">
    <property type="entry name" value="Alkaline Phosphatase, subunit A"/>
    <property type="match status" value="1"/>
</dbReference>
<name>A0A0U5AE54_9EURY</name>
<dbReference type="InterPro" id="IPR050738">
    <property type="entry name" value="Sulfatase"/>
</dbReference>
<dbReference type="GeneID" id="26658914"/>
<feature type="domain" description="Sulfatase N-terminal" evidence="3">
    <location>
        <begin position="8"/>
        <end position="348"/>
    </location>
</feature>
<accession>A0A0U5AE54</accession>
<evidence type="ECO:0000313" key="4">
    <source>
        <dbReference type="EMBL" id="CQH55671.1"/>
    </source>
</evidence>
<dbReference type="OrthoDB" id="102174at2157"/>
<organism evidence="4 5">
    <name type="scientific">Halobacterium hubeiense</name>
    <dbReference type="NCBI Taxonomy" id="1407499"/>
    <lineage>
        <taxon>Archaea</taxon>
        <taxon>Methanobacteriati</taxon>
        <taxon>Methanobacteriota</taxon>
        <taxon>Stenosarchaea group</taxon>
        <taxon>Halobacteria</taxon>
        <taxon>Halobacteriales</taxon>
        <taxon>Halobacteriaceae</taxon>
        <taxon>Halobacterium</taxon>
    </lineage>
</organism>
<comment type="similarity">
    <text evidence="1">Belongs to the sulfatase family.</text>
</comment>
<gene>
    <name evidence="4" type="ORF">HHUB_2267</name>
</gene>
<evidence type="ECO:0000256" key="2">
    <source>
        <dbReference type="PIRSR" id="PIRSR600917-52"/>
    </source>
</evidence>
<proteinExistence type="inferred from homology"/>
<dbReference type="EMBL" id="LN831302">
    <property type="protein sequence ID" value="CQH55671.1"/>
    <property type="molecule type" value="Genomic_DNA"/>
</dbReference>
<dbReference type="AlphaFoldDB" id="A0A0U5AE54"/>
<reference evidence="5" key="1">
    <citation type="journal article" date="2016" name="Environ. Microbiol.">
        <title>The complete genome of a viable archaeum isolated from 123-million-year-old rock salt.</title>
        <authorList>
            <person name="Jaakkola S.T."/>
            <person name="Pfeiffer F."/>
            <person name="Ravantti J.J."/>
            <person name="Guo Q."/>
            <person name="Liu Y."/>
            <person name="Chen X."/>
            <person name="Ma H."/>
            <person name="Yang C."/>
            <person name="Oksanen H.M."/>
            <person name="Bamford D.H."/>
        </authorList>
    </citation>
    <scope>NUCLEOTIDE SEQUENCE</scope>
    <source>
        <strain evidence="5">JI20-1</strain>
    </source>
</reference>
<dbReference type="SUPFAM" id="SSF53649">
    <property type="entry name" value="Alkaline phosphatase-like"/>
    <property type="match status" value="1"/>
</dbReference>
<dbReference type="KEGG" id="hhb:Hhub_2267"/>
<dbReference type="InterPro" id="IPR017850">
    <property type="entry name" value="Alkaline_phosphatase_core_sf"/>
</dbReference>
<dbReference type="InterPro" id="IPR000917">
    <property type="entry name" value="Sulfatase_N"/>
</dbReference>
<comment type="PTM">
    <text evidence="2">The conversion to 3-oxoalanine (also known as C-formylglycine, FGly), of a serine or cysteine residue in prokaryotes and of a cysteine residue in eukaryotes, is critical for catalytic activity.</text>
</comment>
<dbReference type="STRING" id="1407499.HHUB_2267"/>
<dbReference type="Proteomes" id="UP000066737">
    <property type="component" value="Chromosome I"/>
</dbReference>
<keyword evidence="5" id="KW-1185">Reference proteome</keyword>